<feature type="modified residue" description="4-aspartylphosphate" evidence="3">
    <location>
        <position position="56"/>
    </location>
</feature>
<dbReference type="InterPro" id="IPR001789">
    <property type="entry name" value="Sig_transdc_resp-reg_receiver"/>
</dbReference>
<sequence>MNQIKVYIADDQTLFRKGMGRLVRSFPNVSEVKEASNGKELLELIKEEEPDVILMDLEMPVMDGIEATEKVINRYPNIKIVVLSMHDTQQHIFYLMELGAHAFLLKNAEPEEVQEAILAVMKNDFYQNEIVVNALRKGAMDKKKSEGRPVFQSNVTLTDRETEILLLICRELTMKEIGEKLSLSEKTIHNHRARIMDKLGVRNTVGLVRFAYDTGLLE</sequence>
<dbReference type="PANTHER" id="PTHR43214">
    <property type="entry name" value="TWO-COMPONENT RESPONSE REGULATOR"/>
    <property type="match status" value="1"/>
</dbReference>
<name>A0A937FWJ9_9BACT</name>
<dbReference type="GO" id="GO:0006355">
    <property type="term" value="P:regulation of DNA-templated transcription"/>
    <property type="evidence" value="ECO:0007669"/>
    <property type="project" value="InterPro"/>
</dbReference>
<feature type="domain" description="Response regulatory" evidence="5">
    <location>
        <begin position="5"/>
        <end position="121"/>
    </location>
</feature>
<dbReference type="InterPro" id="IPR011006">
    <property type="entry name" value="CheY-like_superfamily"/>
</dbReference>
<dbReference type="SUPFAM" id="SSF46894">
    <property type="entry name" value="C-terminal effector domain of the bipartite response regulators"/>
    <property type="match status" value="1"/>
</dbReference>
<dbReference type="InterPro" id="IPR039420">
    <property type="entry name" value="WalR-like"/>
</dbReference>
<dbReference type="SUPFAM" id="SSF52172">
    <property type="entry name" value="CheY-like"/>
    <property type="match status" value="1"/>
</dbReference>
<organism evidence="6 7">
    <name type="scientific">Fulvivirga marina</name>
    <dbReference type="NCBI Taxonomy" id="2494733"/>
    <lineage>
        <taxon>Bacteria</taxon>
        <taxon>Pseudomonadati</taxon>
        <taxon>Bacteroidota</taxon>
        <taxon>Cytophagia</taxon>
        <taxon>Cytophagales</taxon>
        <taxon>Fulvivirgaceae</taxon>
        <taxon>Fulvivirga</taxon>
    </lineage>
</organism>
<proteinExistence type="predicted"/>
<dbReference type="PROSITE" id="PS50110">
    <property type="entry name" value="RESPONSE_REGULATORY"/>
    <property type="match status" value="1"/>
</dbReference>
<evidence type="ECO:0000256" key="3">
    <source>
        <dbReference type="PROSITE-ProRule" id="PRU00169"/>
    </source>
</evidence>
<keyword evidence="1 3" id="KW-0597">Phosphoprotein</keyword>
<evidence type="ECO:0000259" key="5">
    <source>
        <dbReference type="PROSITE" id="PS50110"/>
    </source>
</evidence>
<evidence type="ECO:0000256" key="1">
    <source>
        <dbReference type="ARBA" id="ARBA00022553"/>
    </source>
</evidence>
<dbReference type="SMART" id="SM00448">
    <property type="entry name" value="REC"/>
    <property type="match status" value="1"/>
</dbReference>
<accession>A0A937FWJ9</accession>
<evidence type="ECO:0000313" key="6">
    <source>
        <dbReference type="EMBL" id="MBL6446317.1"/>
    </source>
</evidence>
<dbReference type="InterPro" id="IPR016032">
    <property type="entry name" value="Sig_transdc_resp-reg_C-effctor"/>
</dbReference>
<dbReference type="InterPro" id="IPR058245">
    <property type="entry name" value="NreC/VraR/RcsB-like_REC"/>
</dbReference>
<dbReference type="GO" id="GO:0003677">
    <property type="term" value="F:DNA binding"/>
    <property type="evidence" value="ECO:0007669"/>
    <property type="project" value="UniProtKB-KW"/>
</dbReference>
<evidence type="ECO:0000259" key="4">
    <source>
        <dbReference type="PROSITE" id="PS50043"/>
    </source>
</evidence>
<dbReference type="InterPro" id="IPR000792">
    <property type="entry name" value="Tscrpt_reg_LuxR_C"/>
</dbReference>
<dbReference type="PRINTS" id="PR00038">
    <property type="entry name" value="HTHLUXR"/>
</dbReference>
<keyword evidence="2" id="KW-0238">DNA-binding</keyword>
<gene>
    <name evidence="6" type="ORF">JMN32_08355</name>
</gene>
<feature type="domain" description="HTH luxR-type" evidence="4">
    <location>
        <begin position="150"/>
        <end position="215"/>
    </location>
</feature>
<dbReference type="Gene3D" id="3.40.50.2300">
    <property type="match status" value="1"/>
</dbReference>
<dbReference type="Pfam" id="PF00072">
    <property type="entry name" value="Response_reg"/>
    <property type="match status" value="1"/>
</dbReference>
<protein>
    <submittedName>
        <fullName evidence="6">Response regulator transcription factor</fullName>
    </submittedName>
</protein>
<dbReference type="CDD" id="cd06170">
    <property type="entry name" value="LuxR_C_like"/>
    <property type="match status" value="1"/>
</dbReference>
<reference evidence="6" key="1">
    <citation type="submission" date="2021-01" db="EMBL/GenBank/DDBJ databases">
        <title>Fulvivirga kasyanovii gen. nov., sp nov., a novel member of the phylum Bacteroidetes isolated from seawater in a mussel farm.</title>
        <authorList>
            <person name="Zhao L.-H."/>
            <person name="Wang Z.-J."/>
        </authorList>
    </citation>
    <scope>NUCLEOTIDE SEQUENCE</scope>
    <source>
        <strain evidence="6">29W222</strain>
    </source>
</reference>
<dbReference type="PROSITE" id="PS50043">
    <property type="entry name" value="HTH_LUXR_2"/>
    <property type="match status" value="1"/>
</dbReference>
<comment type="caution">
    <text evidence="6">The sequence shown here is derived from an EMBL/GenBank/DDBJ whole genome shotgun (WGS) entry which is preliminary data.</text>
</comment>
<dbReference type="Pfam" id="PF00196">
    <property type="entry name" value="GerE"/>
    <property type="match status" value="1"/>
</dbReference>
<dbReference type="Proteomes" id="UP000614216">
    <property type="component" value="Unassembled WGS sequence"/>
</dbReference>
<dbReference type="GO" id="GO:0000160">
    <property type="term" value="P:phosphorelay signal transduction system"/>
    <property type="evidence" value="ECO:0007669"/>
    <property type="project" value="InterPro"/>
</dbReference>
<evidence type="ECO:0000313" key="7">
    <source>
        <dbReference type="Proteomes" id="UP000614216"/>
    </source>
</evidence>
<dbReference type="EMBL" id="JAEUGD010000023">
    <property type="protein sequence ID" value="MBL6446317.1"/>
    <property type="molecule type" value="Genomic_DNA"/>
</dbReference>
<evidence type="ECO:0000256" key="2">
    <source>
        <dbReference type="ARBA" id="ARBA00023125"/>
    </source>
</evidence>
<dbReference type="PANTHER" id="PTHR43214:SF43">
    <property type="entry name" value="TWO-COMPONENT RESPONSE REGULATOR"/>
    <property type="match status" value="1"/>
</dbReference>
<dbReference type="CDD" id="cd17535">
    <property type="entry name" value="REC_NarL-like"/>
    <property type="match status" value="1"/>
</dbReference>
<dbReference type="SMART" id="SM00421">
    <property type="entry name" value="HTH_LUXR"/>
    <property type="match status" value="1"/>
</dbReference>
<keyword evidence="7" id="KW-1185">Reference proteome</keyword>
<dbReference type="AlphaFoldDB" id="A0A937FWJ9"/>
<dbReference type="RefSeq" id="WP_202855853.1">
    <property type="nucleotide sequence ID" value="NZ_JAEUGD010000023.1"/>
</dbReference>